<dbReference type="SUPFAM" id="SSF51735">
    <property type="entry name" value="NAD(P)-binding Rossmann-fold domains"/>
    <property type="match status" value="1"/>
</dbReference>
<dbReference type="GO" id="GO:0016616">
    <property type="term" value="F:oxidoreductase activity, acting on the CH-OH group of donors, NAD or NADP as acceptor"/>
    <property type="evidence" value="ECO:0007669"/>
    <property type="project" value="TreeGrafter"/>
</dbReference>
<dbReference type="InterPro" id="IPR002347">
    <property type="entry name" value="SDR_fam"/>
</dbReference>
<dbReference type="InterPro" id="IPR036291">
    <property type="entry name" value="NAD(P)-bd_dom_sf"/>
</dbReference>
<dbReference type="PANTHER" id="PTHR42760">
    <property type="entry name" value="SHORT-CHAIN DEHYDROGENASES/REDUCTASES FAMILY MEMBER"/>
    <property type="match status" value="1"/>
</dbReference>
<dbReference type="PANTHER" id="PTHR42760:SF135">
    <property type="entry name" value="BLL7886 PROTEIN"/>
    <property type="match status" value="1"/>
</dbReference>
<dbReference type="AlphaFoldDB" id="A0A2S5R6V7"/>
<accession>A0A2S5R6V7</accession>
<dbReference type="PRINTS" id="PR00080">
    <property type="entry name" value="SDRFAMILY"/>
</dbReference>
<dbReference type="RefSeq" id="WP_104207392.1">
    <property type="nucleotide sequence ID" value="NZ_PHHC01000141.1"/>
</dbReference>
<gene>
    <name evidence="2" type="ORF">HCUR_01500</name>
</gene>
<dbReference type="OrthoDB" id="9796652at2"/>
<dbReference type="Pfam" id="PF13561">
    <property type="entry name" value="adh_short_C2"/>
    <property type="match status" value="1"/>
</dbReference>
<keyword evidence="3" id="KW-1185">Reference proteome</keyword>
<dbReference type="CDD" id="cd05233">
    <property type="entry name" value="SDR_c"/>
    <property type="match status" value="1"/>
</dbReference>
<dbReference type="Proteomes" id="UP000239425">
    <property type="component" value="Unassembled WGS sequence"/>
</dbReference>
<evidence type="ECO:0000313" key="3">
    <source>
        <dbReference type="Proteomes" id="UP000239425"/>
    </source>
</evidence>
<evidence type="ECO:0000256" key="1">
    <source>
        <dbReference type="ARBA" id="ARBA00006484"/>
    </source>
</evidence>
<dbReference type="Gene3D" id="3.40.50.720">
    <property type="entry name" value="NAD(P)-binding Rossmann-like Domain"/>
    <property type="match status" value="1"/>
</dbReference>
<sequence length="258" mass="27459">MTTLFDLQGKTALITGASSGLGEQFARCLSGAGARVILAARRIDQLKTLAAELNNARAIQMDVSDKASVTSCFAELEQAGEKIDICVNSAGIAVLTPIFAEDDNDSFESIIQTNLMGVWYVTKAVANHMKNHSIHGSIINIASINGDAFPYKEATAYATSKAAVIHMAKSLVTELSRHQIRINSIAPGLFHTPMTDHKLGTDQQRQEFAEQIPMGFVATPKDLDGALLLLASNAHSSYITGSCITVDGGKSFGTSWGA</sequence>
<protein>
    <submittedName>
        <fullName evidence="2">3-oxoacyl-[acyl-carrier-protein] reductase FabG</fullName>
    </submittedName>
</protein>
<comment type="similarity">
    <text evidence="1">Belongs to the short-chain dehydrogenases/reductases (SDR) family.</text>
</comment>
<dbReference type="FunFam" id="3.40.50.720:FF:000084">
    <property type="entry name" value="Short-chain dehydrogenase reductase"/>
    <property type="match status" value="1"/>
</dbReference>
<name>A0A2S5R6V7_9PROT</name>
<proteinExistence type="inferred from homology"/>
<dbReference type="EMBL" id="PHHC01000141">
    <property type="protein sequence ID" value="PPE03069.1"/>
    <property type="molecule type" value="Genomic_DNA"/>
</dbReference>
<reference evidence="2 3" key="1">
    <citation type="submission" date="2017-11" db="EMBL/GenBank/DDBJ databases">
        <title>Comparative genomic analysis of Holospora spp., intranuclear symbionts of paramecia.</title>
        <authorList>
            <person name="Garushyants S.K."/>
            <person name="Beliavskaya A."/>
            <person name="Malko D.B."/>
            <person name="Logacheva M.D."/>
            <person name="Rautian M.S."/>
            <person name="Gelfand M.S."/>
        </authorList>
    </citation>
    <scope>NUCLEOTIDE SEQUENCE [LARGE SCALE GENOMIC DNA]</scope>
    <source>
        <strain evidence="3">02AZ16</strain>
    </source>
</reference>
<evidence type="ECO:0000313" key="2">
    <source>
        <dbReference type="EMBL" id="PPE03069.1"/>
    </source>
</evidence>
<comment type="caution">
    <text evidence="2">The sequence shown here is derived from an EMBL/GenBank/DDBJ whole genome shotgun (WGS) entry which is preliminary data.</text>
</comment>
<organism evidence="2 3">
    <name type="scientific">Holospora curviuscula</name>
    <dbReference type="NCBI Taxonomy" id="1082868"/>
    <lineage>
        <taxon>Bacteria</taxon>
        <taxon>Pseudomonadati</taxon>
        <taxon>Pseudomonadota</taxon>
        <taxon>Alphaproteobacteria</taxon>
        <taxon>Holosporales</taxon>
        <taxon>Holosporaceae</taxon>
        <taxon>Holospora</taxon>
    </lineage>
</organism>
<dbReference type="GO" id="GO:0030497">
    <property type="term" value="P:fatty acid elongation"/>
    <property type="evidence" value="ECO:0007669"/>
    <property type="project" value="TreeGrafter"/>
</dbReference>
<dbReference type="PRINTS" id="PR00081">
    <property type="entry name" value="GDHRDH"/>
</dbReference>